<dbReference type="Proteomes" id="UP001314170">
    <property type="component" value="Unassembled WGS sequence"/>
</dbReference>
<gene>
    <name evidence="1" type="ORF">DCAF_LOCUS26922</name>
</gene>
<organism evidence="1 2">
    <name type="scientific">Dovyalis caffra</name>
    <dbReference type="NCBI Taxonomy" id="77055"/>
    <lineage>
        <taxon>Eukaryota</taxon>
        <taxon>Viridiplantae</taxon>
        <taxon>Streptophyta</taxon>
        <taxon>Embryophyta</taxon>
        <taxon>Tracheophyta</taxon>
        <taxon>Spermatophyta</taxon>
        <taxon>Magnoliopsida</taxon>
        <taxon>eudicotyledons</taxon>
        <taxon>Gunneridae</taxon>
        <taxon>Pentapetalae</taxon>
        <taxon>rosids</taxon>
        <taxon>fabids</taxon>
        <taxon>Malpighiales</taxon>
        <taxon>Salicaceae</taxon>
        <taxon>Flacourtieae</taxon>
        <taxon>Dovyalis</taxon>
    </lineage>
</organism>
<protein>
    <submittedName>
        <fullName evidence="1">Uncharacterized protein</fullName>
    </submittedName>
</protein>
<comment type="caution">
    <text evidence="1">The sequence shown here is derived from an EMBL/GenBank/DDBJ whole genome shotgun (WGS) entry which is preliminary data.</text>
</comment>
<sequence>MANYTSDRNPKTQKKNTKGFQITNLRGKRARLVQSLIELSTITTGKKLLEYEGLKGYARTSTIAIEIWGILYTIRSMTKLDALKGHTTREETTDPYNNLFLASSKKPKVIIARPCTTKTWSSVRKLEQPEPD</sequence>
<name>A0AAV1SV13_9ROSI</name>
<evidence type="ECO:0000313" key="1">
    <source>
        <dbReference type="EMBL" id="CAK7356648.1"/>
    </source>
</evidence>
<keyword evidence="2" id="KW-1185">Reference proteome</keyword>
<accession>A0AAV1SV13</accession>
<proteinExistence type="predicted"/>
<evidence type="ECO:0000313" key="2">
    <source>
        <dbReference type="Proteomes" id="UP001314170"/>
    </source>
</evidence>
<reference evidence="1 2" key="1">
    <citation type="submission" date="2024-01" db="EMBL/GenBank/DDBJ databases">
        <authorList>
            <person name="Waweru B."/>
        </authorList>
    </citation>
    <scope>NUCLEOTIDE SEQUENCE [LARGE SCALE GENOMIC DNA]</scope>
</reference>
<dbReference type="EMBL" id="CAWUPB010001197">
    <property type="protein sequence ID" value="CAK7356648.1"/>
    <property type="molecule type" value="Genomic_DNA"/>
</dbReference>
<dbReference type="AlphaFoldDB" id="A0AAV1SV13"/>